<protein>
    <submittedName>
        <fullName evidence="3">Type I-B CRISPR-associated protein Cas7/Cst2/DevR</fullName>
    </submittedName>
</protein>
<dbReference type="KEGG" id="fwa:DCMF_24100"/>
<dbReference type="InterPro" id="IPR013414">
    <property type="entry name" value="Cas7/Cst2/DevR_sub_I-B/Tneap"/>
</dbReference>
<evidence type="ECO:0000256" key="2">
    <source>
        <dbReference type="ARBA" id="ARBA00025626"/>
    </source>
</evidence>
<evidence type="ECO:0000313" key="4">
    <source>
        <dbReference type="Proteomes" id="UP000323521"/>
    </source>
</evidence>
<proteinExistence type="predicted"/>
<dbReference type="AlphaFoldDB" id="A0A3G1KYY6"/>
<gene>
    <name evidence="3" type="ORF">DCMF_24100</name>
</gene>
<accession>A0A3G1KYY6</accession>
<dbReference type="Proteomes" id="UP000323521">
    <property type="component" value="Chromosome"/>
</dbReference>
<dbReference type="InterPro" id="IPR010154">
    <property type="entry name" value="CRISPR-assoc_Cas7/Cst2/DevR"/>
</dbReference>
<dbReference type="NCBIfam" id="TIGR01875">
    <property type="entry name" value="cas_MJ0381"/>
    <property type="match status" value="1"/>
</dbReference>
<keyword evidence="1" id="KW-0051">Antiviral defense</keyword>
<dbReference type="Pfam" id="PF01905">
    <property type="entry name" value="DevR"/>
    <property type="match status" value="1"/>
</dbReference>
<keyword evidence="4" id="KW-1185">Reference proteome</keyword>
<dbReference type="EMBL" id="CP017634">
    <property type="protein sequence ID" value="ATW27425.1"/>
    <property type="molecule type" value="Genomic_DNA"/>
</dbReference>
<name>A0A3G1KYY6_FORW1</name>
<dbReference type="RefSeq" id="WP_148136780.1">
    <property type="nucleotide sequence ID" value="NZ_CP017634.1"/>
</dbReference>
<organism evidence="3 4">
    <name type="scientific">Formimonas warabiya</name>
    <dbReference type="NCBI Taxonomy" id="1761012"/>
    <lineage>
        <taxon>Bacteria</taxon>
        <taxon>Bacillati</taxon>
        <taxon>Bacillota</taxon>
        <taxon>Clostridia</taxon>
        <taxon>Eubacteriales</taxon>
        <taxon>Peptococcaceae</taxon>
        <taxon>Candidatus Formimonas</taxon>
    </lineage>
</organism>
<dbReference type="NCBIfam" id="TIGR02585">
    <property type="entry name" value="cas_Cst2_DevR"/>
    <property type="match status" value="1"/>
</dbReference>
<reference evidence="3 4" key="1">
    <citation type="submission" date="2016-10" db="EMBL/GenBank/DDBJ databases">
        <title>Complete Genome Sequence of Peptococcaceae strain DCMF.</title>
        <authorList>
            <person name="Edwards R.J."/>
            <person name="Holland S.I."/>
            <person name="Deshpande N.P."/>
            <person name="Wong Y.K."/>
            <person name="Ertan H."/>
            <person name="Manefield M."/>
            <person name="Russell T.L."/>
            <person name="Lee M.J."/>
        </authorList>
    </citation>
    <scope>NUCLEOTIDE SEQUENCE [LARGE SCALE GENOMIC DNA]</scope>
    <source>
        <strain evidence="3 4">DCMF</strain>
    </source>
</reference>
<evidence type="ECO:0000313" key="3">
    <source>
        <dbReference type="EMBL" id="ATW27425.1"/>
    </source>
</evidence>
<dbReference type="GO" id="GO:0051607">
    <property type="term" value="P:defense response to virus"/>
    <property type="evidence" value="ECO:0007669"/>
    <property type="project" value="UniProtKB-KW"/>
</dbReference>
<evidence type="ECO:0000256" key="1">
    <source>
        <dbReference type="ARBA" id="ARBA00023118"/>
    </source>
</evidence>
<sequence>MKNAKALTITFLTSVSLGSLNGSDKEADNIVSIKKFSKGTEQFPYGSSQWLRRALRDQMASLGWTTSEGVAASIAKGASTTAQKPDQYFDDDLFGFMGTEKGDEEKKGSANKRTSPVRVSPLISLHKYEGDLDFGTNYMGVKAGGNPNIFETEIHAGLYRGTILIELDRIGCGEGFDAELPQEEKAKRVDGLLTAIKNLWSSGRQTRFLADISPKFIAGALLIVKNPIFLETVTVEKNSINFGLIQETLADYQEEIIASVLGAKKEMFGDLADRVVTIGEAFAKMKTWVDSHYLEK</sequence>
<dbReference type="OrthoDB" id="9781560at2"/>
<comment type="function">
    <text evidence="2">CRISPR (clustered regularly interspaced short palindromic repeat) is an adaptive immune system that provides protection against mobile genetic elements (viruses, transposable elements and conjugative plasmids). CRISPR clusters contain spacers, sequences complementary to antecedent mobile elements, and target invading nucleic acids. CRISPR clusters are transcribed and processed into CRISPR RNA (crRNA).</text>
</comment>